<feature type="domain" description="Glucosamine/galactosamine-6-phosphate isomerase" evidence="8">
    <location>
        <begin position="26"/>
        <end position="235"/>
    </location>
</feature>
<evidence type="ECO:0000256" key="2">
    <source>
        <dbReference type="ARBA" id="ARBA00002681"/>
    </source>
</evidence>
<evidence type="ECO:0000256" key="3">
    <source>
        <dbReference type="ARBA" id="ARBA00004961"/>
    </source>
</evidence>
<proteinExistence type="inferred from homology"/>
<evidence type="ECO:0000256" key="4">
    <source>
        <dbReference type="ARBA" id="ARBA00010662"/>
    </source>
</evidence>
<evidence type="ECO:0000259" key="8">
    <source>
        <dbReference type="Pfam" id="PF01182"/>
    </source>
</evidence>
<dbReference type="EMBL" id="ACQA01000002">
    <property type="protein sequence ID" value="EEQ93960.1"/>
    <property type="molecule type" value="Genomic_DNA"/>
</dbReference>
<name>C4WNK5_9HYPH</name>
<comment type="function">
    <text evidence="2 7">Hydrolysis of 6-phosphogluconolactone to 6-phosphogluconate.</text>
</comment>
<organism evidence="9 10">
    <name type="scientific">Brucella intermedia LMG 3301</name>
    <dbReference type="NCBI Taxonomy" id="641118"/>
    <lineage>
        <taxon>Bacteria</taxon>
        <taxon>Pseudomonadati</taxon>
        <taxon>Pseudomonadota</taxon>
        <taxon>Alphaproteobacteria</taxon>
        <taxon>Hyphomicrobiales</taxon>
        <taxon>Brucellaceae</taxon>
        <taxon>Brucella/Ochrobactrum group</taxon>
        <taxon>Brucella</taxon>
    </lineage>
</organism>
<dbReference type="NCBIfam" id="TIGR01198">
    <property type="entry name" value="pgl"/>
    <property type="match status" value="1"/>
</dbReference>
<keyword evidence="7" id="KW-0378">Hydrolase</keyword>
<comment type="similarity">
    <text evidence="4 7">Belongs to the glucosamine/galactosamine-6-phosphate isomerase family. 6-phosphogluconolactonase subfamily.</text>
</comment>
<evidence type="ECO:0000256" key="1">
    <source>
        <dbReference type="ARBA" id="ARBA00000832"/>
    </source>
</evidence>
<evidence type="ECO:0000256" key="6">
    <source>
        <dbReference type="ARBA" id="ARBA00020337"/>
    </source>
</evidence>
<comment type="catalytic activity">
    <reaction evidence="1 7">
        <text>6-phospho-D-glucono-1,5-lactone + H2O = 6-phospho-D-gluconate + H(+)</text>
        <dbReference type="Rhea" id="RHEA:12556"/>
        <dbReference type="ChEBI" id="CHEBI:15377"/>
        <dbReference type="ChEBI" id="CHEBI:15378"/>
        <dbReference type="ChEBI" id="CHEBI:57955"/>
        <dbReference type="ChEBI" id="CHEBI:58759"/>
        <dbReference type="EC" id="3.1.1.31"/>
    </reaction>
</comment>
<evidence type="ECO:0000256" key="7">
    <source>
        <dbReference type="RuleBase" id="RU365095"/>
    </source>
</evidence>
<comment type="caution">
    <text evidence="9">The sequence shown here is derived from an EMBL/GenBank/DDBJ whole genome shotgun (WGS) entry which is preliminary data.</text>
</comment>
<dbReference type="InterPro" id="IPR039104">
    <property type="entry name" value="6PGL"/>
</dbReference>
<dbReference type="PANTHER" id="PTHR11054">
    <property type="entry name" value="6-PHOSPHOGLUCONOLACTONASE"/>
    <property type="match status" value="1"/>
</dbReference>
<dbReference type="Proteomes" id="UP000004386">
    <property type="component" value="Unassembled WGS sequence"/>
</dbReference>
<dbReference type="GO" id="GO:0017057">
    <property type="term" value="F:6-phosphogluconolactonase activity"/>
    <property type="evidence" value="ECO:0007669"/>
    <property type="project" value="UniProtKB-UniRule"/>
</dbReference>
<dbReference type="InterPro" id="IPR005900">
    <property type="entry name" value="6-phosphogluconolactonase_DevB"/>
</dbReference>
<dbReference type="GO" id="GO:0006098">
    <property type="term" value="P:pentose-phosphate shunt"/>
    <property type="evidence" value="ECO:0007669"/>
    <property type="project" value="UniProtKB-UniPathway"/>
</dbReference>
<dbReference type="HOGENOM" id="CLU_053947_2_1_5"/>
<dbReference type="Pfam" id="PF01182">
    <property type="entry name" value="Glucosamine_iso"/>
    <property type="match status" value="1"/>
</dbReference>
<evidence type="ECO:0000313" key="10">
    <source>
        <dbReference type="Proteomes" id="UP000004386"/>
    </source>
</evidence>
<dbReference type="Gene3D" id="3.40.50.1360">
    <property type="match status" value="1"/>
</dbReference>
<dbReference type="EC" id="3.1.1.31" evidence="5 7"/>
<accession>C4WNK5</accession>
<evidence type="ECO:0000256" key="5">
    <source>
        <dbReference type="ARBA" id="ARBA00013198"/>
    </source>
</evidence>
<dbReference type="GO" id="GO:0005975">
    <property type="term" value="P:carbohydrate metabolic process"/>
    <property type="evidence" value="ECO:0007669"/>
    <property type="project" value="UniProtKB-UniRule"/>
</dbReference>
<sequence>MARKPLISVLEGNGMSIERHDFTSGTELAQALSEAIANKLNAAIAERGQATLAVSGGTTPLRLFEVLSRKMIDWNLVTITLVDERFVPVESDRSNEKLVREHLLRDHAGVARFVGLYNPAATAETAALAAASRIDALRRPFDVVVLGMGNDGHTASFFPGADRLDQAINPKTRALVLPIHAEGAGEKRLTLTLPIIAEAEMLVLHIEGAAKQATLEKALSGDDENEMPVRAVFHHARTPIQLYWSS</sequence>
<dbReference type="PANTHER" id="PTHR11054:SF0">
    <property type="entry name" value="6-PHOSPHOGLUCONOLACTONASE"/>
    <property type="match status" value="1"/>
</dbReference>
<dbReference type="UniPathway" id="UPA00115">
    <property type="reaction ID" value="UER00409"/>
</dbReference>
<dbReference type="SUPFAM" id="SSF100950">
    <property type="entry name" value="NagB/RpiA/CoA transferase-like"/>
    <property type="match status" value="1"/>
</dbReference>
<protein>
    <recommendedName>
        <fullName evidence="6 7">6-phosphogluconolactonase</fullName>
        <shortName evidence="7">6PGL</shortName>
        <ecNumber evidence="5 7">3.1.1.31</ecNumber>
    </recommendedName>
</protein>
<reference evidence="9 10" key="1">
    <citation type="submission" date="2009-05" db="EMBL/GenBank/DDBJ databases">
        <authorList>
            <person name="Setubal J.C."/>
            <person name="Boyle S."/>
            <person name="Crasta O.R."/>
            <person name="Gillespie J.J."/>
            <person name="Kenyon R.W."/>
            <person name="Lu J."/>
            <person name="Mane S."/>
            <person name="Nagrani S."/>
            <person name="Shallom J.M."/>
            <person name="Shallom S."/>
            <person name="Shukla M."/>
            <person name="Snyder E.E."/>
            <person name="Sobral B.W."/>
            <person name="Wattam A.R."/>
            <person name="Will R."/>
            <person name="Williams K."/>
            <person name="Yoo H."/>
            <person name="Munk C."/>
            <person name="Tapia R."/>
            <person name="Green L."/>
            <person name="Rogers Y."/>
            <person name="Detter J.C."/>
            <person name="Bruce D."/>
            <person name="Brettin T.S."/>
            <person name="Tsolis R."/>
        </authorList>
    </citation>
    <scope>NUCLEOTIDE SEQUENCE [LARGE SCALE GENOMIC DNA]</scope>
    <source>
        <strain evidence="9 10">LMG 3301</strain>
    </source>
</reference>
<evidence type="ECO:0000313" key="9">
    <source>
        <dbReference type="EMBL" id="EEQ93960.1"/>
    </source>
</evidence>
<gene>
    <name evidence="7 9" type="primary">pgl</name>
    <name evidence="9" type="ORF">OINT_2001157</name>
</gene>
<dbReference type="InterPro" id="IPR006148">
    <property type="entry name" value="Glc/Gal-6P_isomerase"/>
</dbReference>
<comment type="pathway">
    <text evidence="3 7">Carbohydrate degradation; pentose phosphate pathway; D-ribulose 5-phosphate from D-glucose 6-phosphate (oxidative stage): step 2/3.</text>
</comment>
<dbReference type="InterPro" id="IPR037171">
    <property type="entry name" value="NagB/RpiA_transferase-like"/>
</dbReference>
<dbReference type="AlphaFoldDB" id="C4WNK5"/>
<dbReference type="CDD" id="cd01400">
    <property type="entry name" value="6PGL"/>
    <property type="match status" value="1"/>
</dbReference>